<reference evidence="12" key="1">
    <citation type="submission" date="2018-02" db="EMBL/GenBank/DDBJ databases">
        <authorList>
            <person name="Cohen D.B."/>
            <person name="Kent A.D."/>
        </authorList>
    </citation>
    <scope>NUCLEOTIDE SEQUENCE</scope>
</reference>
<dbReference type="InterPro" id="IPR013210">
    <property type="entry name" value="LRR_N_plant-typ"/>
</dbReference>
<dbReference type="AlphaFoldDB" id="A0A2N9GN67"/>
<dbReference type="GO" id="GO:0005524">
    <property type="term" value="F:ATP binding"/>
    <property type="evidence" value="ECO:0007669"/>
    <property type="project" value="InterPro"/>
</dbReference>
<dbReference type="FunFam" id="3.30.200.20:FF:000433">
    <property type="entry name" value="Predicted protein"/>
    <property type="match status" value="1"/>
</dbReference>
<keyword evidence="6 9" id="KW-1133">Transmembrane helix</keyword>
<keyword evidence="3 9" id="KW-0812">Transmembrane</keyword>
<comment type="subcellular location">
    <subcellularLocation>
        <location evidence="1">Membrane</location>
    </subcellularLocation>
</comment>
<evidence type="ECO:0000256" key="3">
    <source>
        <dbReference type="ARBA" id="ARBA00022692"/>
    </source>
</evidence>
<dbReference type="EMBL" id="OIVN01002112">
    <property type="protein sequence ID" value="SPD00684.1"/>
    <property type="molecule type" value="Genomic_DNA"/>
</dbReference>
<keyword evidence="2" id="KW-0433">Leucine-rich repeat</keyword>
<organism evidence="12">
    <name type="scientific">Fagus sylvatica</name>
    <name type="common">Beechnut</name>
    <dbReference type="NCBI Taxonomy" id="28930"/>
    <lineage>
        <taxon>Eukaryota</taxon>
        <taxon>Viridiplantae</taxon>
        <taxon>Streptophyta</taxon>
        <taxon>Embryophyta</taxon>
        <taxon>Tracheophyta</taxon>
        <taxon>Spermatophyta</taxon>
        <taxon>Magnoliopsida</taxon>
        <taxon>eudicotyledons</taxon>
        <taxon>Gunneridae</taxon>
        <taxon>Pentapetalae</taxon>
        <taxon>rosids</taxon>
        <taxon>fabids</taxon>
        <taxon>Fagales</taxon>
        <taxon>Fagaceae</taxon>
        <taxon>Fagus</taxon>
    </lineage>
</organism>
<dbReference type="SUPFAM" id="SSF56112">
    <property type="entry name" value="Protein kinase-like (PK-like)"/>
    <property type="match status" value="1"/>
</dbReference>
<evidence type="ECO:0000256" key="7">
    <source>
        <dbReference type="ARBA" id="ARBA00023136"/>
    </source>
</evidence>
<dbReference type="FunFam" id="3.80.10.10:FF:000561">
    <property type="entry name" value="Probable LRR receptor-like serine/threonine-protein kinase At2g16250"/>
    <property type="match status" value="1"/>
</dbReference>
<dbReference type="FunFam" id="1.10.510.10:FF:000448">
    <property type="entry name" value="Putative LRR receptor-like serine/threonine-protein kinase"/>
    <property type="match status" value="1"/>
</dbReference>
<gene>
    <name evidence="12" type="ORF">FSB_LOCUS28566</name>
</gene>
<dbReference type="GO" id="GO:0004674">
    <property type="term" value="F:protein serine/threonine kinase activity"/>
    <property type="evidence" value="ECO:0007669"/>
    <property type="project" value="UniProtKB-EC"/>
</dbReference>
<dbReference type="PRINTS" id="PR00019">
    <property type="entry name" value="LEURICHRPT"/>
</dbReference>
<evidence type="ECO:0000259" key="11">
    <source>
        <dbReference type="PROSITE" id="PS50011"/>
    </source>
</evidence>
<evidence type="ECO:0000256" key="8">
    <source>
        <dbReference type="SAM" id="MobiDB-lite"/>
    </source>
</evidence>
<dbReference type="Gene3D" id="1.10.510.10">
    <property type="entry name" value="Transferase(Phosphotransferase) domain 1"/>
    <property type="match status" value="1"/>
</dbReference>
<keyword evidence="4 10" id="KW-0732">Signal</keyword>
<dbReference type="Pfam" id="PF07714">
    <property type="entry name" value="PK_Tyr_Ser-Thr"/>
    <property type="match status" value="1"/>
</dbReference>
<dbReference type="SUPFAM" id="SSF52058">
    <property type="entry name" value="L domain-like"/>
    <property type="match status" value="1"/>
</dbReference>
<dbReference type="PROSITE" id="PS50011">
    <property type="entry name" value="PROTEIN_KINASE_DOM"/>
    <property type="match status" value="1"/>
</dbReference>
<evidence type="ECO:0000256" key="9">
    <source>
        <dbReference type="SAM" id="Phobius"/>
    </source>
</evidence>
<dbReference type="SMART" id="SM00369">
    <property type="entry name" value="LRR_TYP"/>
    <property type="match status" value="5"/>
</dbReference>
<name>A0A2N9GN67_FAGSY</name>
<feature type="signal peptide" evidence="10">
    <location>
        <begin position="1"/>
        <end position="26"/>
    </location>
</feature>
<keyword evidence="7 9" id="KW-0472">Membrane</keyword>
<evidence type="ECO:0000256" key="10">
    <source>
        <dbReference type="SAM" id="SignalP"/>
    </source>
</evidence>
<evidence type="ECO:0000256" key="4">
    <source>
        <dbReference type="ARBA" id="ARBA00022729"/>
    </source>
</evidence>
<feature type="region of interest" description="Disordered" evidence="8">
    <location>
        <begin position="798"/>
        <end position="853"/>
    </location>
</feature>
<dbReference type="InterPro" id="IPR011009">
    <property type="entry name" value="Kinase-like_dom_sf"/>
</dbReference>
<dbReference type="Pfam" id="PF08263">
    <property type="entry name" value="LRRNT_2"/>
    <property type="match status" value="1"/>
</dbReference>
<dbReference type="InterPro" id="IPR000719">
    <property type="entry name" value="Prot_kinase_dom"/>
</dbReference>
<dbReference type="Gene3D" id="3.80.10.10">
    <property type="entry name" value="Ribonuclease Inhibitor"/>
    <property type="match status" value="2"/>
</dbReference>
<protein>
    <recommendedName>
        <fullName evidence="11">Protein kinase domain-containing protein</fullName>
    </recommendedName>
</protein>
<dbReference type="PANTHER" id="PTHR48007:SF81">
    <property type="entry name" value="PROTEIN KINASE DOMAIN-CONTAINING PROTEIN"/>
    <property type="match status" value="1"/>
</dbReference>
<dbReference type="InterPro" id="IPR046959">
    <property type="entry name" value="PRK1-6/SRF4-like"/>
</dbReference>
<accession>A0A2N9GN67</accession>
<feature type="domain" description="Protein kinase" evidence="11">
    <location>
        <begin position="481"/>
        <end position="765"/>
    </location>
</feature>
<feature type="chain" id="PRO_5014977334" description="Protein kinase domain-containing protein" evidence="10">
    <location>
        <begin position="27"/>
        <end position="853"/>
    </location>
</feature>
<dbReference type="GO" id="GO:0016020">
    <property type="term" value="C:membrane"/>
    <property type="evidence" value="ECO:0007669"/>
    <property type="project" value="UniProtKB-SubCell"/>
</dbReference>
<dbReference type="InterPro" id="IPR003591">
    <property type="entry name" value="Leu-rich_rpt_typical-subtyp"/>
</dbReference>
<evidence type="ECO:0000256" key="1">
    <source>
        <dbReference type="ARBA" id="ARBA00004370"/>
    </source>
</evidence>
<evidence type="ECO:0000256" key="6">
    <source>
        <dbReference type="ARBA" id="ARBA00022989"/>
    </source>
</evidence>
<dbReference type="Pfam" id="PF23598">
    <property type="entry name" value="LRR_14"/>
    <property type="match status" value="1"/>
</dbReference>
<evidence type="ECO:0000256" key="5">
    <source>
        <dbReference type="ARBA" id="ARBA00022737"/>
    </source>
</evidence>
<dbReference type="InterPro" id="IPR001245">
    <property type="entry name" value="Ser-Thr/Tyr_kinase_cat_dom"/>
</dbReference>
<evidence type="ECO:0000256" key="2">
    <source>
        <dbReference type="ARBA" id="ARBA00022614"/>
    </source>
</evidence>
<sequence>MEQEAQRGLLKLVIFMFVLVCCVVEAQQQQQQVPLNSSIERLALLDLRSSLGLKSKDWPIKLDPCKNWVGVKCRNGRVVEIKVSGLRRTRIGRRNPQFAVDSLANLTLLEHFNASGFLLPGPIPDLFGQSLNALQVLDLRSCSVTGSIPSSLGNLGSLKKLYLSGNSLTGSIISSALGNLSELLVLDLSKNSLTGSMPSGFESLANLTRLDLSSNYLSGPIPDGLGNLSSLEYLNLSDNSFTSNIPGELGRLPRLLELDLSKNALSGSFPVELKGLRSLRRMDIGFNGLEGPLPDGIFMSLVSNRSDSVVVFNLSNNQFYGALNLSYVEKFSLVDLSGNYFQGEVVDASQSNATLDRNCLQKVQNQRSVDDCTQFYKERGLSFDNFGAEQTQTAEHDSRTKKRWIYIVAGLVGGIGFIALLVLVMVLLLRKRDKGIATQRTENTGSVREGDSPSLPKDPVYMTGLGQSFTHGQVVLFTGDFSEANLIKHGHSGDLFRGVLEGGTPVVIKKVDLSSFKKESYTMELEFFSKVSHIRLVPLLGHCLEHESEKLFVYKYMPNGDLANSLHKVINSEDGSSQSLDWITRLKIATGAAEGLAYLHHECNPPLVHRDVQASSILLDDKFEVRLGSLSEVHAQGDSHQNVLTRFLRKPQISEQGPSGSSSATCAYDVYCFGKVLLELVTGKVGISKFDDATTREWLEQTLPYINLYDKELVTKIVDPSLIIDEDLLEEVWAIAIVARSCLSTKPSRRPVMKYILKALENPLKVVREETYSSAKLRTTSSRRSWSAAFFGSWRHSSSESATIPGHTGNSGPKRSGSGSGGQEYSSSNKRLSSEIFPEPIEMQDLERQDEHS</sequence>
<dbReference type="InterPro" id="IPR055414">
    <property type="entry name" value="LRR_R13L4/SHOC2-like"/>
</dbReference>
<dbReference type="Gene3D" id="3.30.200.20">
    <property type="entry name" value="Phosphorylase Kinase, domain 1"/>
    <property type="match status" value="1"/>
</dbReference>
<dbReference type="InterPro" id="IPR032675">
    <property type="entry name" value="LRR_dom_sf"/>
</dbReference>
<feature type="compositionally biased region" description="Low complexity" evidence="8">
    <location>
        <begin position="810"/>
        <end position="828"/>
    </location>
</feature>
<feature type="transmembrane region" description="Helical" evidence="9">
    <location>
        <begin position="404"/>
        <end position="429"/>
    </location>
</feature>
<dbReference type="PANTHER" id="PTHR48007">
    <property type="entry name" value="LEUCINE-RICH REPEAT RECEPTOR-LIKE PROTEIN KINASE PXC1"/>
    <property type="match status" value="1"/>
</dbReference>
<keyword evidence="5" id="KW-0677">Repeat</keyword>
<evidence type="ECO:0000313" key="12">
    <source>
        <dbReference type="EMBL" id="SPD00684.1"/>
    </source>
</evidence>
<proteinExistence type="predicted"/>
<dbReference type="FunFam" id="3.80.10.10:FF:000383">
    <property type="entry name" value="Leucine-rich repeat receptor protein kinase EMS1"/>
    <property type="match status" value="1"/>
</dbReference>